<dbReference type="Proteomes" id="UP000733379">
    <property type="component" value="Unassembled WGS sequence"/>
</dbReference>
<evidence type="ECO:0000313" key="2">
    <source>
        <dbReference type="EMBL" id="MBU3065810.1"/>
    </source>
</evidence>
<dbReference type="InterPro" id="IPR036388">
    <property type="entry name" value="WH-like_DNA-bd_sf"/>
</dbReference>
<dbReference type="InterPro" id="IPR036390">
    <property type="entry name" value="WH_DNA-bd_sf"/>
</dbReference>
<dbReference type="PANTHER" id="PTHR39515:SF2">
    <property type="entry name" value="HTH-TYPE TRANSCRIPTIONAL REGULATOR RV0880"/>
    <property type="match status" value="1"/>
</dbReference>
<reference evidence="2 3" key="1">
    <citation type="submission" date="2021-06" db="EMBL/GenBank/DDBJ databases">
        <title>Actinomycetes sequencing.</title>
        <authorList>
            <person name="Shan Q."/>
        </authorList>
    </citation>
    <scope>NUCLEOTIDE SEQUENCE [LARGE SCALE GENOMIC DNA]</scope>
    <source>
        <strain evidence="2 3">NEAU-G5</strain>
    </source>
</reference>
<gene>
    <name evidence="2" type="ORF">KO481_30330</name>
</gene>
<accession>A0ABS6B671</accession>
<dbReference type="PANTHER" id="PTHR39515">
    <property type="entry name" value="CONSERVED PROTEIN"/>
    <property type="match status" value="1"/>
</dbReference>
<comment type="caution">
    <text evidence="2">The sequence shown here is derived from an EMBL/GenBank/DDBJ whole genome shotgun (WGS) entry which is preliminary data.</text>
</comment>
<dbReference type="Gene3D" id="1.10.287.100">
    <property type="match status" value="1"/>
</dbReference>
<dbReference type="InterPro" id="IPR000835">
    <property type="entry name" value="HTH_MarR-typ"/>
</dbReference>
<keyword evidence="3" id="KW-1185">Reference proteome</keyword>
<dbReference type="InterPro" id="IPR052526">
    <property type="entry name" value="HTH-type_Bedaq_tolerance"/>
</dbReference>
<dbReference type="PROSITE" id="PS50995">
    <property type="entry name" value="HTH_MARR_2"/>
    <property type="match status" value="1"/>
</dbReference>
<organism evidence="2 3">
    <name type="scientific">Nocardia albiluteola</name>
    <dbReference type="NCBI Taxonomy" id="2842303"/>
    <lineage>
        <taxon>Bacteria</taxon>
        <taxon>Bacillati</taxon>
        <taxon>Actinomycetota</taxon>
        <taxon>Actinomycetes</taxon>
        <taxon>Mycobacteriales</taxon>
        <taxon>Nocardiaceae</taxon>
        <taxon>Nocardia</taxon>
    </lineage>
</organism>
<dbReference type="SMART" id="SM00347">
    <property type="entry name" value="HTH_MARR"/>
    <property type="match status" value="1"/>
</dbReference>
<dbReference type="RefSeq" id="WP_215921845.1">
    <property type="nucleotide sequence ID" value="NZ_JAHKNI010000012.1"/>
</dbReference>
<dbReference type="SUPFAM" id="SSF46785">
    <property type="entry name" value="Winged helix' DNA-binding domain"/>
    <property type="match status" value="1"/>
</dbReference>
<dbReference type="Pfam" id="PF01047">
    <property type="entry name" value="MarR"/>
    <property type="match status" value="1"/>
</dbReference>
<sequence length="157" mass="17137">MAANPEHDAHPGETRSAAELAAAATELRVTLARILRQLRAAHSTMEITPSQSVVLDRLLTDGPATVAALARAENVRPQSMRVTLAALEERGMVERSPHPTDQRQVLLSATPEVEQQLAAVRTAKEDWLARSMAEKLSRAEQDSLLAAIPLLRRLLEP</sequence>
<proteinExistence type="predicted"/>
<evidence type="ECO:0000313" key="3">
    <source>
        <dbReference type="Proteomes" id="UP000733379"/>
    </source>
</evidence>
<protein>
    <submittedName>
        <fullName evidence="2">MarR family transcriptional regulator</fullName>
    </submittedName>
</protein>
<dbReference type="Gene3D" id="1.10.10.10">
    <property type="entry name" value="Winged helix-like DNA-binding domain superfamily/Winged helix DNA-binding domain"/>
    <property type="match status" value="1"/>
</dbReference>
<feature type="domain" description="HTH marR-type" evidence="1">
    <location>
        <begin position="24"/>
        <end position="156"/>
    </location>
</feature>
<dbReference type="EMBL" id="JAHKNI010000012">
    <property type="protein sequence ID" value="MBU3065810.1"/>
    <property type="molecule type" value="Genomic_DNA"/>
</dbReference>
<evidence type="ECO:0000259" key="1">
    <source>
        <dbReference type="PROSITE" id="PS50995"/>
    </source>
</evidence>
<name>A0ABS6B671_9NOCA</name>